<comment type="caution">
    <text evidence="7">The sequence shown here is derived from an EMBL/GenBank/DDBJ whole genome shotgun (WGS) entry which is preliminary data.</text>
</comment>
<dbReference type="InterPro" id="IPR008984">
    <property type="entry name" value="SMAD_FHA_dom_sf"/>
</dbReference>
<dbReference type="GO" id="GO:0052621">
    <property type="term" value="F:diguanylate cyclase activity"/>
    <property type="evidence" value="ECO:0007669"/>
    <property type="project" value="UniProtKB-EC"/>
</dbReference>
<evidence type="ECO:0000256" key="2">
    <source>
        <dbReference type="ARBA" id="ARBA00012528"/>
    </source>
</evidence>
<dbReference type="CDD" id="cd00060">
    <property type="entry name" value="FHA"/>
    <property type="match status" value="1"/>
</dbReference>
<dbReference type="SMART" id="SM00267">
    <property type="entry name" value="GGDEF"/>
    <property type="match status" value="1"/>
</dbReference>
<dbReference type="InterPro" id="IPR043128">
    <property type="entry name" value="Rev_trsase/Diguanyl_cyclase"/>
</dbReference>
<dbReference type="PROSITE" id="PS50006">
    <property type="entry name" value="FHA_DOMAIN"/>
    <property type="match status" value="1"/>
</dbReference>
<dbReference type="PANTHER" id="PTHR45138">
    <property type="entry name" value="REGULATORY COMPONENTS OF SENSORY TRANSDUCTION SYSTEM"/>
    <property type="match status" value="1"/>
</dbReference>
<evidence type="ECO:0000313" key="7">
    <source>
        <dbReference type="EMBL" id="KAA2285509.1"/>
    </source>
</evidence>
<feature type="compositionally biased region" description="Polar residues" evidence="4">
    <location>
        <begin position="23"/>
        <end position="32"/>
    </location>
</feature>
<dbReference type="SUPFAM" id="SSF49879">
    <property type="entry name" value="SMAD/FHA domain"/>
    <property type="match status" value="1"/>
</dbReference>
<dbReference type="AlphaFoldDB" id="A0A5B2ZBR4"/>
<dbReference type="InterPro" id="IPR050469">
    <property type="entry name" value="Diguanylate_Cyclase"/>
</dbReference>
<evidence type="ECO:0000313" key="8">
    <source>
        <dbReference type="Proteomes" id="UP000322165"/>
    </source>
</evidence>
<sequence length="320" mass="35200">MVPEAPVAGFGYTRPAPTAPARMSNQDADPTTTQLTLLSSGPRRGAPRSACVVVIHGDGLGKRADIHDHPVVIGRSQEADLHIPHKSVSRRHCEIRRVGDEYRLRDLGATNPTRLNDQVVVEAVLGDGDHITVGETILKFISHSSVEALYHEEVYQLATHDPLTELCNRRHFAELADKEIARALRHGRPLVLCIVDVDLFKPVNDRFGHIAGDGVLRQIAAILRGLVRGEDIAARIGGEEFAVLLPETGLEAARRFAERLRKAVEAETFLLGNEPHRLTVSVGIARLSPERGDRSRLMQAADAALYRAKDEGRNRVRVEP</sequence>
<dbReference type="GO" id="GO:1902201">
    <property type="term" value="P:negative regulation of bacterial-type flagellum-dependent cell motility"/>
    <property type="evidence" value="ECO:0007669"/>
    <property type="project" value="TreeGrafter"/>
</dbReference>
<comment type="catalytic activity">
    <reaction evidence="3">
        <text>2 GTP = 3',3'-c-di-GMP + 2 diphosphate</text>
        <dbReference type="Rhea" id="RHEA:24898"/>
        <dbReference type="ChEBI" id="CHEBI:33019"/>
        <dbReference type="ChEBI" id="CHEBI:37565"/>
        <dbReference type="ChEBI" id="CHEBI:58805"/>
        <dbReference type="EC" id="2.7.7.65"/>
    </reaction>
</comment>
<dbReference type="NCBIfam" id="TIGR00254">
    <property type="entry name" value="GGDEF"/>
    <property type="match status" value="1"/>
</dbReference>
<dbReference type="EC" id="2.7.7.65" evidence="2"/>
<feature type="domain" description="GGDEF" evidence="6">
    <location>
        <begin position="188"/>
        <end position="320"/>
    </location>
</feature>
<dbReference type="InterPro" id="IPR029787">
    <property type="entry name" value="Nucleotide_cyclase"/>
</dbReference>
<dbReference type="Pfam" id="PF00990">
    <property type="entry name" value="GGDEF"/>
    <property type="match status" value="1"/>
</dbReference>
<dbReference type="GO" id="GO:0043709">
    <property type="term" value="P:cell adhesion involved in single-species biofilm formation"/>
    <property type="evidence" value="ECO:0007669"/>
    <property type="project" value="TreeGrafter"/>
</dbReference>
<dbReference type="Gene3D" id="2.60.200.20">
    <property type="match status" value="1"/>
</dbReference>
<reference evidence="7 8" key="2">
    <citation type="submission" date="2019-09" db="EMBL/GenBank/DDBJ databases">
        <authorList>
            <person name="Mazur A."/>
        </authorList>
    </citation>
    <scope>NUCLEOTIDE SEQUENCE [LARGE SCALE GENOMIC DNA]</scope>
    <source>
        <strain evidence="7 8">3729k</strain>
    </source>
</reference>
<evidence type="ECO:0000259" key="6">
    <source>
        <dbReference type="PROSITE" id="PS50887"/>
    </source>
</evidence>
<evidence type="ECO:0000256" key="4">
    <source>
        <dbReference type="SAM" id="MobiDB-lite"/>
    </source>
</evidence>
<organism evidence="7 8">
    <name type="scientific">Arenimonas fontis</name>
    <dbReference type="NCBI Taxonomy" id="2608255"/>
    <lineage>
        <taxon>Bacteria</taxon>
        <taxon>Pseudomonadati</taxon>
        <taxon>Pseudomonadota</taxon>
        <taxon>Gammaproteobacteria</taxon>
        <taxon>Lysobacterales</taxon>
        <taxon>Lysobacteraceae</taxon>
        <taxon>Arenimonas</taxon>
    </lineage>
</organism>
<dbReference type="SUPFAM" id="SSF55073">
    <property type="entry name" value="Nucleotide cyclase"/>
    <property type="match status" value="1"/>
</dbReference>
<gene>
    <name evidence="7" type="ORF">F0415_02405</name>
</gene>
<protein>
    <recommendedName>
        <fullName evidence="2">diguanylate cyclase</fullName>
        <ecNumber evidence="2">2.7.7.65</ecNumber>
    </recommendedName>
</protein>
<dbReference type="FunFam" id="3.30.70.270:FF:000001">
    <property type="entry name" value="Diguanylate cyclase domain protein"/>
    <property type="match status" value="1"/>
</dbReference>
<comment type="cofactor">
    <cofactor evidence="1">
        <name>Mg(2+)</name>
        <dbReference type="ChEBI" id="CHEBI:18420"/>
    </cofactor>
</comment>
<accession>A0A5B2ZBR4</accession>
<evidence type="ECO:0000259" key="5">
    <source>
        <dbReference type="PROSITE" id="PS50006"/>
    </source>
</evidence>
<dbReference type="PANTHER" id="PTHR45138:SF9">
    <property type="entry name" value="DIGUANYLATE CYCLASE DGCM-RELATED"/>
    <property type="match status" value="1"/>
</dbReference>
<proteinExistence type="predicted"/>
<keyword evidence="8" id="KW-1185">Reference proteome</keyword>
<dbReference type="GO" id="GO:0005886">
    <property type="term" value="C:plasma membrane"/>
    <property type="evidence" value="ECO:0007669"/>
    <property type="project" value="TreeGrafter"/>
</dbReference>
<dbReference type="EMBL" id="VUOD01000002">
    <property type="protein sequence ID" value="KAA2285509.1"/>
    <property type="molecule type" value="Genomic_DNA"/>
</dbReference>
<name>A0A5B2ZBR4_9GAMM</name>
<dbReference type="InterPro" id="IPR000160">
    <property type="entry name" value="GGDEF_dom"/>
</dbReference>
<evidence type="ECO:0000256" key="3">
    <source>
        <dbReference type="ARBA" id="ARBA00034247"/>
    </source>
</evidence>
<feature type="domain" description="FHA" evidence="5">
    <location>
        <begin position="71"/>
        <end position="120"/>
    </location>
</feature>
<dbReference type="Proteomes" id="UP000322165">
    <property type="component" value="Unassembled WGS sequence"/>
</dbReference>
<dbReference type="PROSITE" id="PS50887">
    <property type="entry name" value="GGDEF"/>
    <property type="match status" value="1"/>
</dbReference>
<reference evidence="7 8" key="1">
    <citation type="submission" date="2019-09" db="EMBL/GenBank/DDBJ databases">
        <title>Arenimonas chukotkensis sp. nov., a bacterium isolated from Chukotka hot spring, Arctic region, Russia.</title>
        <authorList>
            <person name="Zayulina K.S."/>
            <person name="Prokofeva M.I."/>
            <person name="Elcheninov A.G."/>
            <person name="Novikov A."/>
            <person name="Kochetkova T.V."/>
            <person name="Kublanov I.V."/>
        </authorList>
    </citation>
    <scope>NUCLEOTIDE SEQUENCE [LARGE SCALE GENOMIC DNA]</scope>
    <source>
        <strain evidence="7 8">3729k</strain>
    </source>
</reference>
<dbReference type="CDD" id="cd01949">
    <property type="entry name" value="GGDEF"/>
    <property type="match status" value="1"/>
</dbReference>
<dbReference type="Gene3D" id="3.30.70.270">
    <property type="match status" value="1"/>
</dbReference>
<dbReference type="Pfam" id="PF00498">
    <property type="entry name" value="FHA"/>
    <property type="match status" value="1"/>
</dbReference>
<evidence type="ECO:0000256" key="1">
    <source>
        <dbReference type="ARBA" id="ARBA00001946"/>
    </source>
</evidence>
<feature type="region of interest" description="Disordered" evidence="4">
    <location>
        <begin position="1"/>
        <end position="32"/>
    </location>
</feature>
<dbReference type="SMART" id="SM00240">
    <property type="entry name" value="FHA"/>
    <property type="match status" value="1"/>
</dbReference>
<dbReference type="InterPro" id="IPR000253">
    <property type="entry name" value="FHA_dom"/>
</dbReference>